<name>A0A7C9BDM3_9BACT</name>
<dbReference type="RefSeq" id="WP_152758194.1">
    <property type="nucleotide sequence ID" value="NZ_WHLY01000002.1"/>
</dbReference>
<comment type="caution">
    <text evidence="1">The sequence shown here is derived from an EMBL/GenBank/DDBJ whole genome shotgun (WGS) entry which is preliminary data.</text>
</comment>
<proteinExistence type="predicted"/>
<evidence type="ECO:0000313" key="2">
    <source>
        <dbReference type="Proteomes" id="UP000479293"/>
    </source>
</evidence>
<keyword evidence="2" id="KW-1185">Reference proteome</keyword>
<dbReference type="Proteomes" id="UP000479293">
    <property type="component" value="Unassembled WGS sequence"/>
</dbReference>
<sequence>MAVSQSSSRLSNLQLELLKLYPYNVSDNEVRDIKKLLANYFANKIDSEMDQLWDEKAWDAQTIEGWKKEHLRSRIDS</sequence>
<accession>A0A7C9BDM3</accession>
<organism evidence="1 2">
    <name type="scientific">Salmonirosea aquatica</name>
    <dbReference type="NCBI Taxonomy" id="2654236"/>
    <lineage>
        <taxon>Bacteria</taxon>
        <taxon>Pseudomonadati</taxon>
        <taxon>Bacteroidota</taxon>
        <taxon>Cytophagia</taxon>
        <taxon>Cytophagales</taxon>
        <taxon>Spirosomataceae</taxon>
        <taxon>Salmonirosea</taxon>
    </lineage>
</organism>
<gene>
    <name evidence="1" type="ORF">GBK04_07260</name>
</gene>
<protein>
    <submittedName>
        <fullName evidence="1">Uncharacterized protein</fullName>
    </submittedName>
</protein>
<reference evidence="1 2" key="1">
    <citation type="submission" date="2019-10" db="EMBL/GenBank/DDBJ databases">
        <title>Draft Genome Sequence of Cytophagaceae sp. SJW1-29.</title>
        <authorList>
            <person name="Choi A."/>
        </authorList>
    </citation>
    <scope>NUCLEOTIDE SEQUENCE [LARGE SCALE GENOMIC DNA]</scope>
    <source>
        <strain evidence="1 2">SJW1-29</strain>
    </source>
</reference>
<dbReference type="AlphaFoldDB" id="A0A7C9BDM3"/>
<evidence type="ECO:0000313" key="1">
    <source>
        <dbReference type="EMBL" id="MPR33160.1"/>
    </source>
</evidence>
<dbReference type="EMBL" id="WHLY01000002">
    <property type="protein sequence ID" value="MPR33160.1"/>
    <property type="molecule type" value="Genomic_DNA"/>
</dbReference>